<sequence>MTPVHIQRCDYSLRANLITVSINQPHTYIGRFQNDDLSFSQLVAKLGRYGTSAGASAHHQHLAFVILVDHIGRGESSDQNVRFRQAASDNVANSQGIHF</sequence>
<dbReference type="AlphaFoldDB" id="A0A8D8DDZ6"/>
<name>A0A8D8DDZ6_CULPI</name>
<organism evidence="1">
    <name type="scientific">Culex pipiens</name>
    <name type="common">House mosquito</name>
    <dbReference type="NCBI Taxonomy" id="7175"/>
    <lineage>
        <taxon>Eukaryota</taxon>
        <taxon>Metazoa</taxon>
        <taxon>Ecdysozoa</taxon>
        <taxon>Arthropoda</taxon>
        <taxon>Hexapoda</taxon>
        <taxon>Insecta</taxon>
        <taxon>Pterygota</taxon>
        <taxon>Neoptera</taxon>
        <taxon>Endopterygota</taxon>
        <taxon>Diptera</taxon>
        <taxon>Nematocera</taxon>
        <taxon>Culicoidea</taxon>
        <taxon>Culicidae</taxon>
        <taxon>Culicinae</taxon>
        <taxon>Culicini</taxon>
        <taxon>Culex</taxon>
        <taxon>Culex</taxon>
    </lineage>
</organism>
<reference evidence="1" key="1">
    <citation type="submission" date="2021-05" db="EMBL/GenBank/DDBJ databases">
        <authorList>
            <person name="Alioto T."/>
            <person name="Alioto T."/>
            <person name="Gomez Garrido J."/>
        </authorList>
    </citation>
    <scope>NUCLEOTIDE SEQUENCE</scope>
</reference>
<dbReference type="EMBL" id="HBUE01267736">
    <property type="protein sequence ID" value="CAG6562419.1"/>
    <property type="molecule type" value="Transcribed_RNA"/>
</dbReference>
<proteinExistence type="predicted"/>
<accession>A0A8D8DDZ6</accession>
<protein>
    <submittedName>
        <fullName evidence="1">(northern house mosquito) hypothetical protein</fullName>
    </submittedName>
</protein>
<dbReference type="EMBL" id="HBUE01162549">
    <property type="protein sequence ID" value="CAG6511014.1"/>
    <property type="molecule type" value="Transcribed_RNA"/>
</dbReference>
<evidence type="ECO:0000313" key="1">
    <source>
        <dbReference type="EMBL" id="CAG6511014.1"/>
    </source>
</evidence>